<evidence type="ECO:0000313" key="9">
    <source>
        <dbReference type="EMBL" id="HJB08497.1"/>
    </source>
</evidence>
<evidence type="ECO:0000256" key="1">
    <source>
        <dbReference type="ARBA" id="ARBA00004202"/>
    </source>
</evidence>
<gene>
    <name evidence="9" type="ORF">H9716_11655</name>
</gene>
<dbReference type="InterPro" id="IPR013563">
    <property type="entry name" value="Oligopep_ABC_C"/>
</dbReference>
<dbReference type="Proteomes" id="UP000886804">
    <property type="component" value="Unassembled WGS sequence"/>
</dbReference>
<keyword evidence="6 9" id="KW-0067">ATP-binding</keyword>
<dbReference type="AlphaFoldDB" id="A0A9D2RN33"/>
<proteinExistence type="inferred from homology"/>
<dbReference type="InterPro" id="IPR027417">
    <property type="entry name" value="P-loop_NTPase"/>
</dbReference>
<dbReference type="Gene3D" id="3.40.50.300">
    <property type="entry name" value="P-loop containing nucleotide triphosphate hydrolases"/>
    <property type="match status" value="1"/>
</dbReference>
<dbReference type="EMBL" id="DWYS01000139">
    <property type="protein sequence ID" value="HJB08497.1"/>
    <property type="molecule type" value="Genomic_DNA"/>
</dbReference>
<dbReference type="InterPro" id="IPR017871">
    <property type="entry name" value="ABC_transporter-like_CS"/>
</dbReference>
<dbReference type="PANTHER" id="PTHR43297">
    <property type="entry name" value="OLIGOPEPTIDE TRANSPORT ATP-BINDING PROTEIN APPD"/>
    <property type="match status" value="1"/>
</dbReference>
<name>A0A9D2RN33_9FIRM</name>
<dbReference type="PROSITE" id="PS00211">
    <property type="entry name" value="ABC_TRANSPORTER_1"/>
    <property type="match status" value="1"/>
</dbReference>
<dbReference type="SMART" id="SM00382">
    <property type="entry name" value="AAA"/>
    <property type="match status" value="1"/>
</dbReference>
<dbReference type="FunFam" id="3.40.50.300:FF:000016">
    <property type="entry name" value="Oligopeptide ABC transporter ATP-binding component"/>
    <property type="match status" value="1"/>
</dbReference>
<dbReference type="PROSITE" id="PS50893">
    <property type="entry name" value="ABC_TRANSPORTER_2"/>
    <property type="match status" value="1"/>
</dbReference>
<dbReference type="NCBIfam" id="TIGR01727">
    <property type="entry name" value="oligo_HPY"/>
    <property type="match status" value="1"/>
</dbReference>
<reference evidence="9" key="1">
    <citation type="journal article" date="2021" name="PeerJ">
        <title>Extensive microbial diversity within the chicken gut microbiome revealed by metagenomics and culture.</title>
        <authorList>
            <person name="Gilroy R."/>
            <person name="Ravi A."/>
            <person name="Getino M."/>
            <person name="Pursley I."/>
            <person name="Horton D.L."/>
            <person name="Alikhan N.F."/>
            <person name="Baker D."/>
            <person name="Gharbi K."/>
            <person name="Hall N."/>
            <person name="Watson M."/>
            <person name="Adriaenssens E.M."/>
            <person name="Foster-Nyarko E."/>
            <person name="Jarju S."/>
            <person name="Secka A."/>
            <person name="Antonio M."/>
            <person name="Oren A."/>
            <person name="Chaudhuri R.R."/>
            <person name="La Ragione R."/>
            <person name="Hildebrand F."/>
            <person name="Pallen M.J."/>
        </authorList>
    </citation>
    <scope>NUCLEOTIDE SEQUENCE</scope>
    <source>
        <strain evidence="9">CHK188-4685</strain>
    </source>
</reference>
<dbReference type="InterPro" id="IPR050388">
    <property type="entry name" value="ABC_Ni/Peptide_Import"/>
</dbReference>
<keyword evidence="3" id="KW-0813">Transport</keyword>
<comment type="subcellular location">
    <subcellularLocation>
        <location evidence="1">Cell membrane</location>
        <topology evidence="1">Peripheral membrane protein</topology>
    </subcellularLocation>
</comment>
<dbReference type="GO" id="GO:0005524">
    <property type="term" value="F:ATP binding"/>
    <property type="evidence" value="ECO:0007669"/>
    <property type="project" value="UniProtKB-KW"/>
</dbReference>
<feature type="domain" description="ABC transporter" evidence="8">
    <location>
        <begin position="5"/>
        <end position="255"/>
    </location>
</feature>
<accession>A0A9D2RN33</accession>
<organism evidence="9 10">
    <name type="scientific">Candidatus Enterocloster faecavium</name>
    <dbReference type="NCBI Taxonomy" id="2838560"/>
    <lineage>
        <taxon>Bacteria</taxon>
        <taxon>Bacillati</taxon>
        <taxon>Bacillota</taxon>
        <taxon>Clostridia</taxon>
        <taxon>Lachnospirales</taxon>
        <taxon>Lachnospiraceae</taxon>
        <taxon>Enterocloster</taxon>
    </lineage>
</organism>
<evidence type="ECO:0000256" key="7">
    <source>
        <dbReference type="ARBA" id="ARBA00023136"/>
    </source>
</evidence>
<protein>
    <submittedName>
        <fullName evidence="9">ABC transporter ATP-binding protein</fullName>
    </submittedName>
</protein>
<sequence>MPHLLEVKNLTTVFQGDGGEMTSVDGISFFVDAGEILCLVGESGCGKSVTSLSLMGLLGRGGRVSAGEALFEGQDLLAMKEEELDRLRGDRISMVFQDPLTSLNPVFTIGRQIGESIRVHMGLGRAEADERALVLLNKVGMPDAKAAMKKYPHMLSGGQRQRVMIAMALACNPRLLIADEPTTALDVTIQAQIMELIRQLQKELNMSVILITHDIGLVAQMADRMMVMYAGQIVEQAPVLELFDHPAHPYTQALLRSVPSVPRVGKGKKEGQKRLESISGVVPEHYDRIAGCRFADRCPYCEERCLNPQEERRAGEGHLVRCWKEVR</sequence>
<keyword evidence="5" id="KW-0547">Nucleotide-binding</keyword>
<dbReference type="GO" id="GO:0016887">
    <property type="term" value="F:ATP hydrolysis activity"/>
    <property type="evidence" value="ECO:0007669"/>
    <property type="project" value="InterPro"/>
</dbReference>
<evidence type="ECO:0000259" key="8">
    <source>
        <dbReference type="PROSITE" id="PS50893"/>
    </source>
</evidence>
<dbReference type="InterPro" id="IPR003439">
    <property type="entry name" value="ABC_transporter-like_ATP-bd"/>
</dbReference>
<dbReference type="CDD" id="cd03257">
    <property type="entry name" value="ABC_NikE_OppD_transporters"/>
    <property type="match status" value="1"/>
</dbReference>
<keyword evidence="7" id="KW-0472">Membrane</keyword>
<reference evidence="9" key="2">
    <citation type="submission" date="2021-04" db="EMBL/GenBank/DDBJ databases">
        <authorList>
            <person name="Gilroy R."/>
        </authorList>
    </citation>
    <scope>NUCLEOTIDE SEQUENCE</scope>
    <source>
        <strain evidence="9">CHK188-4685</strain>
    </source>
</reference>
<dbReference type="PANTHER" id="PTHR43297:SF2">
    <property type="entry name" value="DIPEPTIDE TRANSPORT ATP-BINDING PROTEIN DPPD"/>
    <property type="match status" value="1"/>
</dbReference>
<evidence type="ECO:0000256" key="3">
    <source>
        <dbReference type="ARBA" id="ARBA00022448"/>
    </source>
</evidence>
<evidence type="ECO:0000256" key="2">
    <source>
        <dbReference type="ARBA" id="ARBA00005417"/>
    </source>
</evidence>
<evidence type="ECO:0000256" key="5">
    <source>
        <dbReference type="ARBA" id="ARBA00022741"/>
    </source>
</evidence>
<dbReference type="InterPro" id="IPR003593">
    <property type="entry name" value="AAA+_ATPase"/>
</dbReference>
<dbReference type="GO" id="GO:0005886">
    <property type="term" value="C:plasma membrane"/>
    <property type="evidence" value="ECO:0007669"/>
    <property type="project" value="UniProtKB-SubCell"/>
</dbReference>
<dbReference type="Pfam" id="PF08352">
    <property type="entry name" value="oligo_HPY"/>
    <property type="match status" value="1"/>
</dbReference>
<comment type="caution">
    <text evidence="9">The sequence shown here is derived from an EMBL/GenBank/DDBJ whole genome shotgun (WGS) entry which is preliminary data.</text>
</comment>
<evidence type="ECO:0000256" key="4">
    <source>
        <dbReference type="ARBA" id="ARBA00022475"/>
    </source>
</evidence>
<dbReference type="GO" id="GO:0015833">
    <property type="term" value="P:peptide transport"/>
    <property type="evidence" value="ECO:0007669"/>
    <property type="project" value="InterPro"/>
</dbReference>
<evidence type="ECO:0000313" key="10">
    <source>
        <dbReference type="Proteomes" id="UP000886804"/>
    </source>
</evidence>
<dbReference type="SUPFAM" id="SSF52540">
    <property type="entry name" value="P-loop containing nucleoside triphosphate hydrolases"/>
    <property type="match status" value="1"/>
</dbReference>
<dbReference type="Pfam" id="PF00005">
    <property type="entry name" value="ABC_tran"/>
    <property type="match status" value="1"/>
</dbReference>
<keyword evidence="4" id="KW-1003">Cell membrane</keyword>
<evidence type="ECO:0000256" key="6">
    <source>
        <dbReference type="ARBA" id="ARBA00022840"/>
    </source>
</evidence>
<comment type="similarity">
    <text evidence="2">Belongs to the ABC transporter superfamily.</text>
</comment>